<dbReference type="Proteomes" id="UP000504848">
    <property type="component" value="Segment"/>
</dbReference>
<keyword evidence="2" id="KW-1185">Reference proteome</keyword>
<dbReference type="KEGG" id="vg:76971361"/>
<dbReference type="RefSeq" id="YP_009811049.1">
    <property type="nucleotide sequence ID" value="NC_048051.1"/>
</dbReference>
<reference evidence="1 2" key="1">
    <citation type="submission" date="2015-11" db="EMBL/GenBank/DDBJ databases">
        <title>Genomes of Abundant and Widespread Viruses from the Deep Ocean.</title>
        <authorList>
            <person name="Mizuno C.M."/>
            <person name="Ghai R."/>
            <person name="Saghai A."/>
            <person name="Lopez-Garcia P."/>
            <person name="Rodriguez-Valera F."/>
        </authorList>
    </citation>
    <scope>NUCLEOTIDE SEQUENCE [LARGE SCALE GENOMIC DNA]</scope>
</reference>
<accession>A0A1B1IWQ3</accession>
<protein>
    <submittedName>
        <fullName evidence="1">Uncharacterized protein</fullName>
    </submittedName>
</protein>
<dbReference type="EMBL" id="KT997876">
    <property type="protein sequence ID" value="ANS05752.1"/>
    <property type="molecule type" value="Genomic_DNA"/>
</dbReference>
<sequence>MNDKLLTKFILSFLIDKQDYLELSKTQQQLVFETCKTIMTAVYNSIKYENVYPVIMCGDHEAKYIISKAIKSIEHILPSTDKITVTQIH</sequence>
<organism evidence="1 2">
    <name type="scientific">uncultured phage_Deep-GF0-KM16-C193</name>
    <dbReference type="NCBI Taxonomy" id="2740799"/>
    <lineage>
        <taxon>Viruses</taxon>
        <taxon>Duplodnaviria</taxon>
        <taxon>Heunggongvirae</taxon>
        <taxon>Uroviricota</taxon>
        <taxon>Caudoviricetes</taxon>
        <taxon>Autographivirales</taxon>
        <taxon>Stupnyavirus</taxon>
        <taxon>Stupnyavirus KM16C193</taxon>
    </lineage>
</organism>
<name>A0A1B1IWQ3_9CAUD</name>
<proteinExistence type="predicted"/>
<evidence type="ECO:0000313" key="2">
    <source>
        <dbReference type="Proteomes" id="UP000504848"/>
    </source>
</evidence>
<dbReference type="GeneID" id="76971361"/>
<evidence type="ECO:0000313" key="1">
    <source>
        <dbReference type="EMBL" id="ANS05752.1"/>
    </source>
</evidence>